<evidence type="ECO:0000256" key="1">
    <source>
        <dbReference type="SAM" id="Phobius"/>
    </source>
</evidence>
<keyword evidence="1" id="KW-0812">Transmembrane</keyword>
<reference evidence="2 3" key="1">
    <citation type="submission" date="2021-01" db="EMBL/GenBank/DDBJ databases">
        <title>Genomic Encyclopedia of Type Strains, Phase IV (KMG-IV): sequencing the most valuable type-strain genomes for metagenomic binning, comparative biology and taxonomic classification.</title>
        <authorList>
            <person name="Goeker M."/>
        </authorList>
    </citation>
    <scope>NUCLEOTIDE SEQUENCE [LARGE SCALE GENOMIC DNA]</scope>
    <source>
        <strain evidence="2 3">DSM 25879</strain>
    </source>
</reference>
<proteinExistence type="predicted"/>
<name>A0ABS2P560_9BACI</name>
<keyword evidence="1" id="KW-0472">Membrane</keyword>
<accession>A0ABS2P560</accession>
<keyword evidence="3" id="KW-1185">Reference proteome</keyword>
<evidence type="ECO:0008006" key="4">
    <source>
        <dbReference type="Google" id="ProtNLM"/>
    </source>
</evidence>
<protein>
    <recommendedName>
        <fullName evidence="4">Secreted protein</fullName>
    </recommendedName>
</protein>
<gene>
    <name evidence="2" type="ORF">JOC95_003917</name>
</gene>
<evidence type="ECO:0000313" key="3">
    <source>
        <dbReference type="Proteomes" id="UP000737402"/>
    </source>
</evidence>
<sequence>MLVFFCVGLGLGFGWGVVLVIDFVFFVVGGGADKCQAPLFLFGGESGWLVGEGARHWCVCGRVKEGYGVFCTVIEGK</sequence>
<dbReference type="Proteomes" id="UP000737402">
    <property type="component" value="Unassembled WGS sequence"/>
</dbReference>
<keyword evidence="1" id="KW-1133">Transmembrane helix</keyword>
<feature type="transmembrane region" description="Helical" evidence="1">
    <location>
        <begin position="12"/>
        <end position="32"/>
    </location>
</feature>
<organism evidence="2 3">
    <name type="scientific">Sutcliffiella tianshenii</name>
    <dbReference type="NCBI Taxonomy" id="1463404"/>
    <lineage>
        <taxon>Bacteria</taxon>
        <taxon>Bacillati</taxon>
        <taxon>Bacillota</taxon>
        <taxon>Bacilli</taxon>
        <taxon>Bacillales</taxon>
        <taxon>Bacillaceae</taxon>
        <taxon>Sutcliffiella</taxon>
    </lineage>
</organism>
<dbReference type="EMBL" id="JAFBED010000012">
    <property type="protein sequence ID" value="MBM7622009.1"/>
    <property type="molecule type" value="Genomic_DNA"/>
</dbReference>
<evidence type="ECO:0000313" key="2">
    <source>
        <dbReference type="EMBL" id="MBM7622009.1"/>
    </source>
</evidence>
<comment type="caution">
    <text evidence="2">The sequence shown here is derived from an EMBL/GenBank/DDBJ whole genome shotgun (WGS) entry which is preliminary data.</text>
</comment>